<dbReference type="InterPro" id="IPR050248">
    <property type="entry name" value="Polysacc_deacetylase_ArnD"/>
</dbReference>
<protein>
    <submittedName>
        <fullName evidence="2">Polysaccharide deacetylase family protein</fullName>
    </submittedName>
</protein>
<dbReference type="Gene3D" id="3.20.20.370">
    <property type="entry name" value="Glycoside hydrolase/deacetylase"/>
    <property type="match status" value="1"/>
</dbReference>
<dbReference type="PROSITE" id="PS51677">
    <property type="entry name" value="NODB"/>
    <property type="match status" value="1"/>
</dbReference>
<dbReference type="AlphaFoldDB" id="A0A7X1NRS2"/>
<feature type="domain" description="NodB homology" evidence="1">
    <location>
        <begin position="36"/>
        <end position="248"/>
    </location>
</feature>
<reference evidence="3" key="1">
    <citation type="submission" date="2019-07" db="EMBL/GenBank/DDBJ databases">
        <title>Arthrobacter KR32 sp. nov., isolated from mountain cheese made of cows milk.</title>
        <authorList>
            <person name="Flegler A."/>
        </authorList>
    </citation>
    <scope>NUCLEOTIDE SEQUENCE [LARGE SCALE GENOMIC DNA]</scope>
    <source>
        <strain evidence="3">KR32</strain>
    </source>
</reference>
<dbReference type="SUPFAM" id="SSF88713">
    <property type="entry name" value="Glycoside hydrolase/deacetylase"/>
    <property type="match status" value="1"/>
</dbReference>
<dbReference type="InterPro" id="IPR011330">
    <property type="entry name" value="Glyco_hydro/deAcase_b/a-brl"/>
</dbReference>
<proteinExistence type="predicted"/>
<dbReference type="EMBL" id="VJXX01000005">
    <property type="protein sequence ID" value="MPY11703.1"/>
    <property type="molecule type" value="Genomic_DNA"/>
</dbReference>
<dbReference type="PANTHER" id="PTHR10587:SF137">
    <property type="entry name" value="4-DEOXY-4-FORMAMIDO-L-ARABINOSE-PHOSPHOUNDECAPRENOL DEFORMYLASE ARND-RELATED"/>
    <property type="match status" value="1"/>
</dbReference>
<dbReference type="GO" id="GO:0005975">
    <property type="term" value="P:carbohydrate metabolic process"/>
    <property type="evidence" value="ECO:0007669"/>
    <property type="project" value="InterPro"/>
</dbReference>
<accession>A0A7X1NRS2</accession>
<evidence type="ECO:0000313" key="2">
    <source>
        <dbReference type="EMBL" id="MPY11703.1"/>
    </source>
</evidence>
<dbReference type="Pfam" id="PF01522">
    <property type="entry name" value="Polysacc_deac_1"/>
    <property type="match status" value="1"/>
</dbReference>
<comment type="caution">
    <text evidence="2">The sequence shown here is derived from an EMBL/GenBank/DDBJ whole genome shotgun (WGS) entry which is preliminary data.</text>
</comment>
<dbReference type="InterPro" id="IPR002509">
    <property type="entry name" value="NODB_dom"/>
</dbReference>
<gene>
    <name evidence="2" type="ORF">FNH21_13430</name>
</gene>
<evidence type="ECO:0000313" key="3">
    <source>
        <dbReference type="Proteomes" id="UP000326464"/>
    </source>
</evidence>
<evidence type="ECO:0000259" key="1">
    <source>
        <dbReference type="PROSITE" id="PS51677"/>
    </source>
</evidence>
<sequence>MRIVTAFGAVRGSLVATAKRHSRVIGSTVAVSTVAPEIVLTFDDGPAPPVTEQLSAVLAGAGATATFFVLMTRVPAHVPVLQELVTQGHEVALHGVDHRRITGRPYRELTEEFRRSKGDLEDITGVAVRWFRPPYGAQGPRAWLAARRSGLEPVMWNRSTRDSAHVDDAERFRAATAGARAGDILLAHDGFASLQDGVDDGPEPHLDRSDLLARVLGEYQSLGLAGRSMSDALLQGTPVRRAWFSAAL</sequence>
<organism evidence="2 3">
    <name type="scientific">Arthrobacter bussei</name>
    <dbReference type="NCBI Taxonomy" id="2594179"/>
    <lineage>
        <taxon>Bacteria</taxon>
        <taxon>Bacillati</taxon>
        <taxon>Actinomycetota</taxon>
        <taxon>Actinomycetes</taxon>
        <taxon>Micrococcales</taxon>
        <taxon>Micrococcaceae</taxon>
        <taxon>Arthrobacter</taxon>
    </lineage>
</organism>
<dbReference type="GO" id="GO:0016810">
    <property type="term" value="F:hydrolase activity, acting on carbon-nitrogen (but not peptide) bonds"/>
    <property type="evidence" value="ECO:0007669"/>
    <property type="project" value="InterPro"/>
</dbReference>
<name>A0A7X1NRS2_9MICC</name>
<keyword evidence="3" id="KW-1185">Reference proteome</keyword>
<dbReference type="Proteomes" id="UP000326464">
    <property type="component" value="Unassembled WGS sequence"/>
</dbReference>
<dbReference type="PANTHER" id="PTHR10587">
    <property type="entry name" value="GLYCOSYL TRANSFERASE-RELATED"/>
    <property type="match status" value="1"/>
</dbReference>